<feature type="compositionally biased region" description="Basic and acidic residues" evidence="1">
    <location>
        <begin position="107"/>
        <end position="120"/>
    </location>
</feature>
<feature type="chain" id="PRO_5039071912" description="Periplasmic heavy metal sensor" evidence="2">
    <location>
        <begin position="23"/>
        <end position="145"/>
    </location>
</feature>
<evidence type="ECO:0000256" key="2">
    <source>
        <dbReference type="SAM" id="SignalP"/>
    </source>
</evidence>
<evidence type="ECO:0000313" key="3">
    <source>
        <dbReference type="EMBL" id="HIX45641.1"/>
    </source>
</evidence>
<keyword evidence="2" id="KW-0732">Signal</keyword>
<reference evidence="3" key="1">
    <citation type="journal article" date="2021" name="PeerJ">
        <title>Extensive microbial diversity within the chicken gut microbiome revealed by metagenomics and culture.</title>
        <authorList>
            <person name="Gilroy R."/>
            <person name="Ravi A."/>
            <person name="Getino M."/>
            <person name="Pursley I."/>
            <person name="Horton D.L."/>
            <person name="Alikhan N.F."/>
            <person name="Baker D."/>
            <person name="Gharbi K."/>
            <person name="Hall N."/>
            <person name="Watson M."/>
            <person name="Adriaenssens E.M."/>
            <person name="Foster-Nyarko E."/>
            <person name="Jarju S."/>
            <person name="Secka A."/>
            <person name="Antonio M."/>
            <person name="Oren A."/>
            <person name="Chaudhuri R.R."/>
            <person name="La Ragione R."/>
            <person name="Hildebrand F."/>
            <person name="Pallen M.J."/>
        </authorList>
    </citation>
    <scope>NUCLEOTIDE SEQUENCE</scope>
    <source>
        <strain evidence="3">ChiHjej12B11-16260</strain>
    </source>
</reference>
<sequence length="145" mass="16550">MKMTVLSVLTLCAIAIAPAAMAQTPQGKNVDKKVKCERRYDRLTKSLGLSEAQVKELKEVDAKFEAVKVESRQKMQQATAERDSLVKKVLTPEQYTKMLEMRLDGRKARRAEMKAQRGERMAPLCPADSTDCPHHDKPMRRHRKK</sequence>
<proteinExistence type="predicted"/>
<evidence type="ECO:0000313" key="4">
    <source>
        <dbReference type="Proteomes" id="UP000824246"/>
    </source>
</evidence>
<accession>A0A9D2AQS7</accession>
<protein>
    <recommendedName>
        <fullName evidence="5">Periplasmic heavy metal sensor</fullName>
    </recommendedName>
</protein>
<evidence type="ECO:0000256" key="1">
    <source>
        <dbReference type="SAM" id="MobiDB-lite"/>
    </source>
</evidence>
<dbReference type="Proteomes" id="UP000824246">
    <property type="component" value="Unassembled WGS sequence"/>
</dbReference>
<dbReference type="EMBL" id="DXFB01000140">
    <property type="protein sequence ID" value="HIX45641.1"/>
    <property type="molecule type" value="Genomic_DNA"/>
</dbReference>
<feature type="region of interest" description="Disordered" evidence="1">
    <location>
        <begin position="107"/>
        <end position="145"/>
    </location>
</feature>
<feature type="signal peptide" evidence="2">
    <location>
        <begin position="1"/>
        <end position="22"/>
    </location>
</feature>
<comment type="caution">
    <text evidence="3">The sequence shown here is derived from an EMBL/GenBank/DDBJ whole genome shotgun (WGS) entry which is preliminary data.</text>
</comment>
<organism evidence="3 4">
    <name type="scientific">Candidatus Barnesiella excrementipullorum</name>
    <dbReference type="NCBI Taxonomy" id="2838479"/>
    <lineage>
        <taxon>Bacteria</taxon>
        <taxon>Pseudomonadati</taxon>
        <taxon>Bacteroidota</taxon>
        <taxon>Bacteroidia</taxon>
        <taxon>Bacteroidales</taxon>
        <taxon>Barnesiellaceae</taxon>
        <taxon>Barnesiella</taxon>
    </lineage>
</organism>
<dbReference type="AlphaFoldDB" id="A0A9D2AQS7"/>
<reference evidence="3" key="2">
    <citation type="submission" date="2021-04" db="EMBL/GenBank/DDBJ databases">
        <authorList>
            <person name="Gilroy R."/>
        </authorList>
    </citation>
    <scope>NUCLEOTIDE SEQUENCE</scope>
    <source>
        <strain evidence="3">ChiHjej12B11-16260</strain>
    </source>
</reference>
<evidence type="ECO:0008006" key="5">
    <source>
        <dbReference type="Google" id="ProtNLM"/>
    </source>
</evidence>
<gene>
    <name evidence="3" type="ORF">H9982_05425</name>
</gene>
<name>A0A9D2AQS7_9BACT</name>